<dbReference type="InterPro" id="IPR042178">
    <property type="entry name" value="Serpin_sf_1"/>
</dbReference>
<dbReference type="PANTHER" id="PTHR11461">
    <property type="entry name" value="SERINE PROTEASE INHIBITOR, SERPIN"/>
    <property type="match status" value="1"/>
</dbReference>
<evidence type="ECO:0000256" key="1">
    <source>
        <dbReference type="ARBA" id="ARBA00009500"/>
    </source>
</evidence>
<protein>
    <recommendedName>
        <fullName evidence="9">Serpin domain-containing protein</fullName>
    </recommendedName>
</protein>
<dbReference type="GO" id="GO:0004867">
    <property type="term" value="F:serine-type endopeptidase inhibitor activity"/>
    <property type="evidence" value="ECO:0007669"/>
    <property type="project" value="UniProtKB-KW"/>
</dbReference>
<dbReference type="InterPro" id="IPR036186">
    <property type="entry name" value="Serpin_sf"/>
</dbReference>
<feature type="signal peptide" evidence="8">
    <location>
        <begin position="1"/>
        <end position="20"/>
    </location>
</feature>
<organism evidence="10 11">
    <name type="scientific">Pelusios castaneus</name>
    <name type="common">West African mud turtle</name>
    <dbReference type="NCBI Taxonomy" id="367368"/>
    <lineage>
        <taxon>Eukaryota</taxon>
        <taxon>Metazoa</taxon>
        <taxon>Chordata</taxon>
        <taxon>Craniata</taxon>
        <taxon>Vertebrata</taxon>
        <taxon>Euteleostomi</taxon>
        <taxon>Archelosauria</taxon>
        <taxon>Testudinata</taxon>
        <taxon>Testudines</taxon>
        <taxon>Pleurodira</taxon>
        <taxon>Pelomedusidae</taxon>
        <taxon>Pelusios</taxon>
    </lineage>
</organism>
<keyword evidence="4" id="KW-0722">Serine protease inhibitor</keyword>
<evidence type="ECO:0000259" key="9">
    <source>
        <dbReference type="SMART" id="SM00093"/>
    </source>
</evidence>
<reference evidence="10" key="1">
    <citation type="submission" date="2025-08" db="UniProtKB">
        <authorList>
            <consortium name="Ensembl"/>
        </authorList>
    </citation>
    <scope>IDENTIFICATION</scope>
</reference>
<name>A0A8C8RX51_9SAUR</name>
<evidence type="ECO:0000256" key="6">
    <source>
        <dbReference type="RuleBase" id="RU000411"/>
    </source>
</evidence>
<dbReference type="AlphaFoldDB" id="A0A8C8RX51"/>
<evidence type="ECO:0000313" key="10">
    <source>
        <dbReference type="Ensembl" id="ENSPCEP00000011017.1"/>
    </source>
</evidence>
<keyword evidence="2" id="KW-0646">Protease inhibitor</keyword>
<evidence type="ECO:0000256" key="3">
    <source>
        <dbReference type="ARBA" id="ARBA00022729"/>
    </source>
</evidence>
<dbReference type="GO" id="GO:0005615">
    <property type="term" value="C:extracellular space"/>
    <property type="evidence" value="ECO:0007669"/>
    <property type="project" value="InterPro"/>
</dbReference>
<reference evidence="10" key="2">
    <citation type="submission" date="2025-09" db="UniProtKB">
        <authorList>
            <consortium name="Ensembl"/>
        </authorList>
    </citation>
    <scope>IDENTIFICATION</scope>
</reference>
<dbReference type="Gene3D" id="3.30.497.10">
    <property type="entry name" value="Antithrombin, subunit I, domain 2"/>
    <property type="match status" value="2"/>
</dbReference>
<evidence type="ECO:0000313" key="11">
    <source>
        <dbReference type="Proteomes" id="UP000694393"/>
    </source>
</evidence>
<evidence type="ECO:0000256" key="8">
    <source>
        <dbReference type="SAM" id="SignalP"/>
    </source>
</evidence>
<dbReference type="Pfam" id="PF00079">
    <property type="entry name" value="Serpin"/>
    <property type="match status" value="2"/>
</dbReference>
<feature type="domain" description="Serpin" evidence="9">
    <location>
        <begin position="433"/>
        <end position="789"/>
    </location>
</feature>
<comment type="similarity">
    <text evidence="1 6">Belongs to the serpin family.</text>
</comment>
<keyword evidence="3 8" id="KW-0732">Signal</keyword>
<dbReference type="SMART" id="SM00093">
    <property type="entry name" value="SERPIN"/>
    <property type="match status" value="2"/>
</dbReference>
<dbReference type="InterPro" id="IPR042185">
    <property type="entry name" value="Serpin_sf_2"/>
</dbReference>
<accession>A0A8C8RX51</accession>
<evidence type="ECO:0000256" key="4">
    <source>
        <dbReference type="ARBA" id="ARBA00022900"/>
    </source>
</evidence>
<dbReference type="Ensembl" id="ENSPCET00000011378.1">
    <property type="protein sequence ID" value="ENSPCEP00000011017.1"/>
    <property type="gene ID" value="ENSPCEG00000008688.1"/>
</dbReference>
<keyword evidence="5" id="KW-0325">Glycoprotein</keyword>
<dbReference type="SUPFAM" id="SSF56574">
    <property type="entry name" value="Serpins"/>
    <property type="match status" value="2"/>
</dbReference>
<dbReference type="InterPro" id="IPR000215">
    <property type="entry name" value="Serpin_fam"/>
</dbReference>
<dbReference type="Proteomes" id="UP000694393">
    <property type="component" value="Unplaced"/>
</dbReference>
<feature type="region of interest" description="Disordered" evidence="7">
    <location>
        <begin position="21"/>
        <end position="45"/>
    </location>
</feature>
<evidence type="ECO:0000256" key="7">
    <source>
        <dbReference type="SAM" id="MobiDB-lite"/>
    </source>
</evidence>
<evidence type="ECO:0000256" key="2">
    <source>
        <dbReference type="ARBA" id="ARBA00022690"/>
    </source>
</evidence>
<dbReference type="FunFam" id="2.30.39.10:FF:000003">
    <property type="entry name" value="alpha-1-antitrypsin isoform X1"/>
    <property type="match status" value="2"/>
</dbReference>
<dbReference type="Gene3D" id="2.30.39.10">
    <property type="entry name" value="Alpha-1-antitrypsin, domain 1"/>
    <property type="match status" value="2"/>
</dbReference>
<dbReference type="FunFam" id="2.10.310.10:FF:000001">
    <property type="entry name" value="Serpin family A member 1"/>
    <property type="match status" value="1"/>
</dbReference>
<dbReference type="PANTHER" id="PTHR11461:SF165">
    <property type="entry name" value="ALPHA-1-ANTITRYPSIN"/>
    <property type="match status" value="1"/>
</dbReference>
<sequence length="792" mass="89317">MKPTFYVCVLLAGLHGVVQSHHVPDHHDDQDSSKDSNLPEEIPQDGGNVVAENAAITKIVPSNADFAFRLYKQIKSEAADKNVFFSPLSISMAFAMLTLGAKSASLSQIHKGLSFNLTEVEEREIHEGFHQLIKMLNCPDSDIQLNMGNAVFVDDRLKLLQKFLDDVRDLYESDVLPSNFLNSSESEKQINDYIEKKTYGKIANVVKDLDPLTVMVLVNYIFFKAHWENPFSSFSTKEDDFFVDGKTTVRVNMMYHDYSYNIFHDEALSCWVVEIPYKGNAAAVFVLPDEGKMEQVEDALLKETVAKWRKSLERRNIYLYLPAFSVSGTYDVKALFQKMGVIDVFTDEADLSGITGKPELKVSKQAHWKMKTALSLCLLFAGLHAVAHCDHLPGHHNGHDDPKDMVHEKHHANHADEIMECLKLVPSNADFAFSFYKQVTATSDKKNIFFSPVSISTALAMLALGAKSATLTQILEGLAFNLTELQVKEIHDGFHHLIHMLNRPDSELQLDLGNALFLKEKLKPLEKFLSDVKNLYEAEAFTINFKNPAEAQKQINDYVEKKTHGKIVELVKDLDPETAMVLVNYISFKGKWEKPFNPEHTTERDFFVDEETTIKVPMMHRLGRYDLHFDEELSCTVVQLPYNGTATAFFILPEKGKMKQVEDAHWKETLSRWSNSFQLSSVNLYIPKFSISATYELKTILTKMGIADVFTDKADLSGITGAPELQVSRAVHKAVLNVDERGTEAAAATAVEIMPMSLPLVIEFKSPFLMLIFEKATNSTLFIGKINNPAEH</sequence>
<keyword evidence="11" id="KW-1185">Reference proteome</keyword>
<dbReference type="InterPro" id="IPR023796">
    <property type="entry name" value="Serpin_dom"/>
</dbReference>
<dbReference type="CDD" id="cd19548">
    <property type="entry name" value="serpinA_A1AT-like"/>
    <property type="match status" value="1"/>
</dbReference>
<feature type="domain" description="Serpin" evidence="9">
    <location>
        <begin position="68"/>
        <end position="398"/>
    </location>
</feature>
<dbReference type="FunFam" id="3.30.497.10:FF:000001">
    <property type="entry name" value="Serine protease inhibitor"/>
    <property type="match status" value="2"/>
</dbReference>
<dbReference type="Gene3D" id="2.10.310.10">
    <property type="entry name" value="Serpins superfamily"/>
    <property type="match status" value="1"/>
</dbReference>
<proteinExistence type="inferred from homology"/>
<feature type="chain" id="PRO_5034290915" description="Serpin domain-containing protein" evidence="8">
    <location>
        <begin position="21"/>
        <end position="792"/>
    </location>
</feature>
<feature type="compositionally biased region" description="Basic and acidic residues" evidence="7">
    <location>
        <begin position="22"/>
        <end position="34"/>
    </location>
</feature>
<evidence type="ECO:0000256" key="5">
    <source>
        <dbReference type="ARBA" id="ARBA00023180"/>
    </source>
</evidence>